<dbReference type="RefSeq" id="XP_013246003.1">
    <property type="nucleotide sequence ID" value="XM_013390549.1"/>
</dbReference>
<sequence>MHALITNADQEVVVVLESVSRGAHGAVRVSYSNKQSFNIKATRKDLNKCCSKRTTPGRLCPKTFMSASRRAFRMVHALIKNWNGDGTLYEGIVLPGRTVFPDWMANDERLGQLCAPVHRRSVAAVLHYLAKRKHYALFDHGDVRGAASLSSPYLYPSYDFNITRHTDG</sequence>
<dbReference type="InParanoid" id="A0A066WQ78"/>
<dbReference type="AlphaFoldDB" id="A0A066WQ78"/>
<organism evidence="1 2">
    <name type="scientific">Tilletiaria anomala (strain ATCC 24038 / CBS 436.72 / UBC 951)</name>
    <dbReference type="NCBI Taxonomy" id="1037660"/>
    <lineage>
        <taxon>Eukaryota</taxon>
        <taxon>Fungi</taxon>
        <taxon>Dikarya</taxon>
        <taxon>Basidiomycota</taxon>
        <taxon>Ustilaginomycotina</taxon>
        <taxon>Exobasidiomycetes</taxon>
        <taxon>Georgefischeriales</taxon>
        <taxon>Tilletiariaceae</taxon>
        <taxon>Tilletiaria</taxon>
    </lineage>
</organism>
<protein>
    <submittedName>
        <fullName evidence="1">Uncharacterized protein</fullName>
    </submittedName>
</protein>
<evidence type="ECO:0000313" key="1">
    <source>
        <dbReference type="EMBL" id="KDN53164.1"/>
    </source>
</evidence>
<dbReference type="HOGENOM" id="CLU_1587645_0_0_1"/>
<comment type="caution">
    <text evidence="1">The sequence shown here is derived from an EMBL/GenBank/DDBJ whole genome shotgun (WGS) entry which is preliminary data.</text>
</comment>
<evidence type="ECO:0000313" key="2">
    <source>
        <dbReference type="Proteomes" id="UP000027361"/>
    </source>
</evidence>
<dbReference type="Proteomes" id="UP000027361">
    <property type="component" value="Unassembled WGS sequence"/>
</dbReference>
<proteinExistence type="predicted"/>
<dbReference type="OrthoDB" id="5839090at2759"/>
<keyword evidence="2" id="KW-1185">Reference proteome</keyword>
<name>A0A066WQ78_TILAU</name>
<accession>A0A066WQ78</accession>
<dbReference type="GeneID" id="25265828"/>
<reference evidence="1 2" key="1">
    <citation type="submission" date="2014-05" db="EMBL/GenBank/DDBJ databases">
        <title>Draft genome sequence of a rare smut relative, Tilletiaria anomala UBC 951.</title>
        <authorList>
            <consortium name="DOE Joint Genome Institute"/>
            <person name="Toome M."/>
            <person name="Kuo A."/>
            <person name="Henrissat B."/>
            <person name="Lipzen A."/>
            <person name="Tritt A."/>
            <person name="Yoshinaga Y."/>
            <person name="Zane M."/>
            <person name="Barry K."/>
            <person name="Grigoriev I.V."/>
            <person name="Spatafora J.W."/>
            <person name="Aimea M.C."/>
        </authorList>
    </citation>
    <scope>NUCLEOTIDE SEQUENCE [LARGE SCALE GENOMIC DNA]</scope>
    <source>
        <strain evidence="1 2">UBC 951</strain>
    </source>
</reference>
<dbReference type="EMBL" id="JMSN01000004">
    <property type="protein sequence ID" value="KDN53164.1"/>
    <property type="molecule type" value="Genomic_DNA"/>
</dbReference>
<gene>
    <name evidence="1" type="ORF">K437DRAFT_266091</name>
</gene>